<dbReference type="EnsemblMetazoa" id="AMIN015862-RA">
    <property type="protein sequence ID" value="AMIN015862-PA"/>
    <property type="gene ID" value="AMIN015862"/>
</dbReference>
<evidence type="ECO:0000259" key="1">
    <source>
        <dbReference type="SMART" id="SM00587"/>
    </source>
</evidence>
<dbReference type="Proteomes" id="UP000075920">
    <property type="component" value="Unassembled WGS sequence"/>
</dbReference>
<dbReference type="AlphaFoldDB" id="A0A1Y9IVY2"/>
<organism evidence="2 3">
    <name type="scientific">Anopheles minimus</name>
    <dbReference type="NCBI Taxonomy" id="112268"/>
    <lineage>
        <taxon>Eukaryota</taxon>
        <taxon>Metazoa</taxon>
        <taxon>Ecdysozoa</taxon>
        <taxon>Arthropoda</taxon>
        <taxon>Hexapoda</taxon>
        <taxon>Insecta</taxon>
        <taxon>Pterygota</taxon>
        <taxon>Neoptera</taxon>
        <taxon>Endopterygota</taxon>
        <taxon>Diptera</taxon>
        <taxon>Nematocera</taxon>
        <taxon>Culicoidea</taxon>
        <taxon>Culicidae</taxon>
        <taxon>Anophelinae</taxon>
        <taxon>Anopheles</taxon>
    </lineage>
</organism>
<protein>
    <recommendedName>
        <fullName evidence="1">CHK kinase-like domain-containing protein</fullName>
    </recommendedName>
</protein>
<feature type="domain" description="CHK kinase-like" evidence="1">
    <location>
        <begin position="132"/>
        <end position="319"/>
    </location>
</feature>
<dbReference type="PANTHER" id="PTHR11012">
    <property type="entry name" value="PROTEIN KINASE-LIKE DOMAIN-CONTAINING"/>
    <property type="match status" value="1"/>
</dbReference>
<reference evidence="3" key="1">
    <citation type="submission" date="2013-03" db="EMBL/GenBank/DDBJ databases">
        <title>The Genome Sequence of Anopheles minimus MINIMUS1.</title>
        <authorList>
            <consortium name="The Broad Institute Genomics Platform"/>
            <person name="Neafsey D.E."/>
            <person name="Walton C."/>
            <person name="Walker B."/>
            <person name="Young S.K."/>
            <person name="Zeng Q."/>
            <person name="Gargeya S."/>
            <person name="Fitzgerald M."/>
            <person name="Haas B."/>
            <person name="Abouelleil A."/>
            <person name="Allen A.W."/>
            <person name="Alvarado L."/>
            <person name="Arachchi H.M."/>
            <person name="Berlin A.M."/>
            <person name="Chapman S.B."/>
            <person name="Gainer-Dewar J."/>
            <person name="Goldberg J."/>
            <person name="Griggs A."/>
            <person name="Gujja S."/>
            <person name="Hansen M."/>
            <person name="Howarth C."/>
            <person name="Imamovic A."/>
            <person name="Ireland A."/>
            <person name="Larimer J."/>
            <person name="McCowan C."/>
            <person name="Murphy C."/>
            <person name="Pearson M."/>
            <person name="Poon T.W."/>
            <person name="Priest M."/>
            <person name="Roberts A."/>
            <person name="Saif S."/>
            <person name="Shea T."/>
            <person name="Sisk P."/>
            <person name="Sykes S."/>
            <person name="Wortman J."/>
            <person name="Nusbaum C."/>
            <person name="Birren B."/>
        </authorList>
    </citation>
    <scope>NUCLEOTIDE SEQUENCE [LARGE SCALE GENOMIC DNA]</scope>
    <source>
        <strain evidence="3">MINIMUS1</strain>
    </source>
</reference>
<dbReference type="Pfam" id="PF02958">
    <property type="entry name" value="EcKL"/>
    <property type="match status" value="1"/>
</dbReference>
<reference evidence="2" key="2">
    <citation type="submission" date="2020-05" db="UniProtKB">
        <authorList>
            <consortium name="EnsemblMetazoa"/>
        </authorList>
    </citation>
    <scope>IDENTIFICATION</scope>
    <source>
        <strain evidence="2">MINIMUS1</strain>
    </source>
</reference>
<proteinExistence type="predicted"/>
<dbReference type="VEuPathDB" id="VectorBase:AMIN015862"/>
<dbReference type="PANTHER" id="PTHR11012:SF12">
    <property type="entry name" value="CHK KINASE-LIKE DOMAIN-CONTAINING PROTEIN-RELATED"/>
    <property type="match status" value="1"/>
</dbReference>
<keyword evidence="3" id="KW-1185">Reference proteome</keyword>
<dbReference type="SMART" id="SM00587">
    <property type="entry name" value="CHK"/>
    <property type="match status" value="1"/>
</dbReference>
<dbReference type="InterPro" id="IPR015897">
    <property type="entry name" value="CHK_kinase-like"/>
</dbReference>
<evidence type="ECO:0000313" key="2">
    <source>
        <dbReference type="EnsemblMetazoa" id="AMIN015862-PA"/>
    </source>
</evidence>
<sequence>MEFNHDELSSPDWLNDQFFQQVLCEYEHDPTVRLVGTCELRPGTKAGDHFASVMYRATARYQIGPVEKSINLIMKIKPEAEGLKKDLLQDDDFFGKEIRMYTRVLPEMARLMESIGEEYKLIFATKTPHTIIILENVSPQGWTMKGLLKSFEEMQPTIDAIAKFHAASAVMQQNDPEFTTQYRCTIADTLRTMHKMTDVCFGSFVRFLRDTLEVPELIEPVMKFHQRIDQSLSDAYATSESCANVLIHGDFHFKNLLHLQSEESIVETMFVDYQMCSWSSQVVDLFYLTYMIPEQSVKTSHRDAIIHRYYQKFSSILHRLNYVGRVPTLTELHAEMLRKGELELFHYIVFSAFRYTDLSKVDSEAFFLGRIENPALQLEEYKATMRTELRRFLYQGIIE</sequence>
<dbReference type="STRING" id="112268.A0A1Y9IVY2"/>
<dbReference type="SUPFAM" id="SSF56112">
    <property type="entry name" value="Protein kinase-like (PK-like)"/>
    <property type="match status" value="1"/>
</dbReference>
<accession>A0A1Y9IVY2</accession>
<name>A0A1Y9IVY2_9DIPT</name>
<dbReference type="InterPro" id="IPR004119">
    <property type="entry name" value="EcKL"/>
</dbReference>
<dbReference type="Gene3D" id="3.90.1200.10">
    <property type="match status" value="1"/>
</dbReference>
<dbReference type="InterPro" id="IPR011009">
    <property type="entry name" value="Kinase-like_dom_sf"/>
</dbReference>
<evidence type="ECO:0000313" key="3">
    <source>
        <dbReference type="Proteomes" id="UP000075920"/>
    </source>
</evidence>